<evidence type="ECO:0000256" key="5">
    <source>
        <dbReference type="ARBA" id="ARBA00022729"/>
    </source>
</evidence>
<keyword evidence="10" id="KW-0966">Cell projection</keyword>
<comment type="subcellular location">
    <subcellularLocation>
        <location evidence="2">Bacterial flagellum basal body</location>
    </subcellularLocation>
    <subcellularLocation>
        <location evidence="3">Cell outer membrane</location>
    </subcellularLocation>
</comment>
<dbReference type="EMBL" id="CP001848">
    <property type="protein sequence ID" value="ADB17034.1"/>
    <property type="molecule type" value="Genomic_DNA"/>
</dbReference>
<dbReference type="GO" id="GO:0009279">
    <property type="term" value="C:cell outer membrane"/>
    <property type="evidence" value="ECO:0007669"/>
    <property type="project" value="UniProtKB-SubCell"/>
</dbReference>
<comment type="similarity">
    <text evidence="4">Belongs to the FlgH family.</text>
</comment>
<dbReference type="GO" id="GO:0009427">
    <property type="term" value="C:bacterial-type flagellum basal body, distal rod, L ring"/>
    <property type="evidence" value="ECO:0007669"/>
    <property type="project" value="InterPro"/>
</dbReference>
<dbReference type="OrthoDB" id="252240at2"/>
<reference evidence="10 11" key="1">
    <citation type="journal article" date="2009" name="Stand. Genomic Sci.">
        <title>Complete genome sequence of Pirellula staleyi type strain (ATCC 27377).</title>
        <authorList>
            <person name="Clum A."/>
            <person name="Tindall B.J."/>
            <person name="Sikorski J."/>
            <person name="Ivanova N."/>
            <person name="Mavrommatis K."/>
            <person name="Lucas S."/>
            <person name="Glavina del Rio T."/>
            <person name="Nolan M."/>
            <person name="Chen F."/>
            <person name="Tice H."/>
            <person name="Pitluck S."/>
            <person name="Cheng J.F."/>
            <person name="Chertkov O."/>
            <person name="Brettin T."/>
            <person name="Han C."/>
            <person name="Detter J.C."/>
            <person name="Kuske C."/>
            <person name="Bruce D."/>
            <person name="Goodwin L."/>
            <person name="Ovchinikova G."/>
            <person name="Pati A."/>
            <person name="Mikhailova N."/>
            <person name="Chen A."/>
            <person name="Palaniappan K."/>
            <person name="Land M."/>
            <person name="Hauser L."/>
            <person name="Chang Y.J."/>
            <person name="Jeffries C.D."/>
            <person name="Chain P."/>
            <person name="Rohde M."/>
            <person name="Goker M."/>
            <person name="Bristow J."/>
            <person name="Eisen J.A."/>
            <person name="Markowitz V."/>
            <person name="Hugenholtz P."/>
            <person name="Kyrpides N.C."/>
            <person name="Klenk H.P."/>
            <person name="Lapidus A."/>
        </authorList>
    </citation>
    <scope>NUCLEOTIDE SEQUENCE [LARGE SCALE GENOMIC DNA]</scope>
    <source>
        <strain evidence="11">ATCC 27377 / DSM 6068 / ICPB 4128</strain>
    </source>
</reference>
<evidence type="ECO:0000256" key="1">
    <source>
        <dbReference type="ARBA" id="ARBA00002591"/>
    </source>
</evidence>
<evidence type="ECO:0000256" key="8">
    <source>
        <dbReference type="ARBA" id="ARBA00023237"/>
    </source>
</evidence>
<dbReference type="GO" id="GO:0071973">
    <property type="term" value="P:bacterial-type flagellum-dependent cell motility"/>
    <property type="evidence" value="ECO:0007669"/>
    <property type="project" value="InterPro"/>
</dbReference>
<keyword evidence="7" id="KW-0975">Bacterial flagellum</keyword>
<evidence type="ECO:0000256" key="2">
    <source>
        <dbReference type="ARBA" id="ARBA00004117"/>
    </source>
</evidence>
<dbReference type="GO" id="GO:0003774">
    <property type="term" value="F:cytoskeletal motor activity"/>
    <property type="evidence" value="ECO:0007669"/>
    <property type="project" value="InterPro"/>
</dbReference>
<evidence type="ECO:0000256" key="4">
    <source>
        <dbReference type="ARBA" id="ARBA00006929"/>
    </source>
</evidence>
<dbReference type="Pfam" id="PF02107">
    <property type="entry name" value="FlgH"/>
    <property type="match status" value="1"/>
</dbReference>
<evidence type="ECO:0000313" key="11">
    <source>
        <dbReference type="Proteomes" id="UP000001887"/>
    </source>
</evidence>
<evidence type="ECO:0000256" key="7">
    <source>
        <dbReference type="ARBA" id="ARBA00023143"/>
    </source>
</evidence>
<gene>
    <name evidence="10" type="ordered locus">Psta_2364</name>
</gene>
<accession>D2R3T0</accession>
<dbReference type="AlphaFoldDB" id="D2R3T0"/>
<dbReference type="InterPro" id="IPR000527">
    <property type="entry name" value="Flag_Lring"/>
</dbReference>
<feature type="signal peptide" evidence="9">
    <location>
        <begin position="1"/>
        <end position="25"/>
    </location>
</feature>
<keyword evidence="8" id="KW-0998">Cell outer membrane</keyword>
<dbReference type="PANTHER" id="PTHR34933">
    <property type="entry name" value="FLAGELLAR L-RING PROTEIN"/>
    <property type="match status" value="1"/>
</dbReference>
<comment type="function">
    <text evidence="1">Assembles around the rod to form the L-ring and probably protects the motor/basal body from shearing forces during rotation.</text>
</comment>
<keyword evidence="11" id="KW-1185">Reference proteome</keyword>
<dbReference type="KEGG" id="psl:Psta_2364"/>
<dbReference type="eggNOG" id="COG2063">
    <property type="taxonomic scope" value="Bacteria"/>
</dbReference>
<evidence type="ECO:0000313" key="10">
    <source>
        <dbReference type="EMBL" id="ADB17034.1"/>
    </source>
</evidence>
<name>D2R3T0_PIRSD</name>
<keyword evidence="10" id="KW-0282">Flagellum</keyword>
<keyword evidence="10" id="KW-0969">Cilium</keyword>
<sequence length="242" mass="26757" precursor="true">MNNRRQWIGQALALVVATSTSVVHADDGPNSSLFSGRMQTNLQPAMQPGMPAMSAAPGLGSPSSWYETPLPPPKEVRVNDIITIRVDLGSQVVSESEFQSRKNAQYNLLLSEWIKLDGLKSVKPTGMADGEPQINGSLNQLNRVTGELETTEQIKFEIAATVASVLPNGNLVVEAHRSVQNNHEQWMHSLSGVVRREDIGPGNIVLSKDMANLQISKRENGQVRDTYRRGWVNRWLDTFNPF</sequence>
<evidence type="ECO:0000256" key="6">
    <source>
        <dbReference type="ARBA" id="ARBA00023136"/>
    </source>
</evidence>
<dbReference type="HOGENOM" id="CLU_1197904_0_0_0"/>
<feature type="chain" id="PRO_5003034554" evidence="9">
    <location>
        <begin position="26"/>
        <end position="242"/>
    </location>
</feature>
<keyword evidence="6" id="KW-0472">Membrane</keyword>
<evidence type="ECO:0000256" key="3">
    <source>
        <dbReference type="ARBA" id="ARBA00004442"/>
    </source>
</evidence>
<dbReference type="PANTHER" id="PTHR34933:SF1">
    <property type="entry name" value="FLAGELLAR L-RING PROTEIN"/>
    <property type="match status" value="1"/>
</dbReference>
<evidence type="ECO:0000256" key="9">
    <source>
        <dbReference type="SAM" id="SignalP"/>
    </source>
</evidence>
<protein>
    <submittedName>
        <fullName evidence="10">Flagellar L-ring protein</fullName>
    </submittedName>
</protein>
<dbReference type="PRINTS" id="PR01008">
    <property type="entry name" value="FLGLRINGFLGH"/>
</dbReference>
<keyword evidence="5 9" id="KW-0732">Signal</keyword>
<dbReference type="STRING" id="530564.Psta_2364"/>
<organism evidence="10 11">
    <name type="scientific">Pirellula staleyi (strain ATCC 27377 / DSM 6068 / ICPB 4128)</name>
    <name type="common">Pirella staleyi</name>
    <dbReference type="NCBI Taxonomy" id="530564"/>
    <lineage>
        <taxon>Bacteria</taxon>
        <taxon>Pseudomonadati</taxon>
        <taxon>Planctomycetota</taxon>
        <taxon>Planctomycetia</taxon>
        <taxon>Pirellulales</taxon>
        <taxon>Pirellulaceae</taxon>
        <taxon>Pirellula</taxon>
    </lineage>
</organism>
<dbReference type="Proteomes" id="UP000001887">
    <property type="component" value="Chromosome"/>
</dbReference>
<proteinExistence type="inferred from homology"/>